<organism evidence="1 2">
    <name type="scientific">Fragilariopsis cylindrus CCMP1102</name>
    <dbReference type="NCBI Taxonomy" id="635003"/>
    <lineage>
        <taxon>Eukaryota</taxon>
        <taxon>Sar</taxon>
        <taxon>Stramenopiles</taxon>
        <taxon>Ochrophyta</taxon>
        <taxon>Bacillariophyta</taxon>
        <taxon>Bacillariophyceae</taxon>
        <taxon>Bacillariophycidae</taxon>
        <taxon>Bacillariales</taxon>
        <taxon>Bacillariaceae</taxon>
        <taxon>Fragilariopsis</taxon>
    </lineage>
</organism>
<dbReference type="EMBL" id="KV784353">
    <property type="protein sequence ID" value="OEU23333.1"/>
    <property type="molecule type" value="Genomic_DNA"/>
</dbReference>
<name>A0A1E7FZT5_9STRA</name>
<dbReference type="OrthoDB" id="2740448at2759"/>
<dbReference type="AlphaFoldDB" id="A0A1E7FZT5"/>
<dbReference type="Proteomes" id="UP000095751">
    <property type="component" value="Unassembled WGS sequence"/>
</dbReference>
<dbReference type="KEGG" id="fcy:FRACYDRAFT_267506"/>
<evidence type="ECO:0000313" key="1">
    <source>
        <dbReference type="EMBL" id="OEU23333.1"/>
    </source>
</evidence>
<protein>
    <submittedName>
        <fullName evidence="1">Uncharacterized protein</fullName>
    </submittedName>
</protein>
<keyword evidence="2" id="KW-1185">Reference proteome</keyword>
<gene>
    <name evidence="1" type="ORF">FRACYDRAFT_267506</name>
</gene>
<sequence length="278" mass="32117">MIDPPHLKKTVVKRATKKKVPSKLEEHLMATVNNICPLSRYSLDELRGDNDCICLELYERGYIAPVPIGMSFSFLKEFLKTSLRDENQNPFDIEFGAEIDGRAFRFVFESRVWTGFILPYSRSLRDLFYKTIAAEAIRRHEQAQWQLGNEKPELLSKVSFWIGDMLKFNNEDAQERLTSPSGYQDQGYPVYVNDSYFTLDEAKFLMTQSMPNGKSLQTFLGEKLNSTNEVCTSHAIAPILYKAFGFEKNISSSNHFKRGYKTFTSNWSKKKKATNRSY</sequence>
<accession>A0A1E7FZT5</accession>
<evidence type="ECO:0000313" key="2">
    <source>
        <dbReference type="Proteomes" id="UP000095751"/>
    </source>
</evidence>
<dbReference type="InParanoid" id="A0A1E7FZT5"/>
<reference evidence="1 2" key="1">
    <citation type="submission" date="2016-09" db="EMBL/GenBank/DDBJ databases">
        <title>Extensive genetic diversity and differential bi-allelic expression allows diatom success in the polar Southern Ocean.</title>
        <authorList>
            <consortium name="DOE Joint Genome Institute"/>
            <person name="Mock T."/>
            <person name="Otillar R.P."/>
            <person name="Strauss J."/>
            <person name="Dupont C."/>
            <person name="Frickenhaus S."/>
            <person name="Maumus F."/>
            <person name="Mcmullan M."/>
            <person name="Sanges R."/>
            <person name="Schmutz J."/>
            <person name="Toseland A."/>
            <person name="Valas R."/>
            <person name="Veluchamy A."/>
            <person name="Ward B.J."/>
            <person name="Allen A."/>
            <person name="Barry K."/>
            <person name="Falciatore A."/>
            <person name="Ferrante M."/>
            <person name="Fortunato A.E."/>
            <person name="Gloeckner G."/>
            <person name="Gruber A."/>
            <person name="Hipkin R."/>
            <person name="Janech M."/>
            <person name="Kroth P."/>
            <person name="Leese F."/>
            <person name="Lindquist E."/>
            <person name="Lyon B.R."/>
            <person name="Martin J."/>
            <person name="Mayer C."/>
            <person name="Parker M."/>
            <person name="Quesneville H."/>
            <person name="Raymond J."/>
            <person name="Uhlig C."/>
            <person name="Valentin K.U."/>
            <person name="Worden A.Z."/>
            <person name="Armbrust E.V."/>
            <person name="Bowler C."/>
            <person name="Green B."/>
            <person name="Moulton V."/>
            <person name="Van Oosterhout C."/>
            <person name="Grigoriev I."/>
        </authorList>
    </citation>
    <scope>NUCLEOTIDE SEQUENCE [LARGE SCALE GENOMIC DNA]</scope>
    <source>
        <strain evidence="1 2">CCMP1102</strain>
    </source>
</reference>
<proteinExistence type="predicted"/>